<proteinExistence type="predicted"/>
<protein>
    <submittedName>
        <fullName evidence="2">DUF4123 domain-containing protein</fullName>
    </submittedName>
</protein>
<comment type="caution">
    <text evidence="2">The sequence shown here is derived from an EMBL/GenBank/DDBJ whole genome shotgun (WGS) entry which is preliminary data.</text>
</comment>
<dbReference type="Pfam" id="PF13503">
    <property type="entry name" value="DUF4123"/>
    <property type="match status" value="1"/>
</dbReference>
<keyword evidence="3" id="KW-1185">Reference proteome</keyword>
<dbReference type="Proteomes" id="UP000313645">
    <property type="component" value="Unassembled WGS sequence"/>
</dbReference>
<name>A0ABY1ZHY6_9GAMM</name>
<reference evidence="2 3" key="1">
    <citation type="submission" date="2019-02" db="EMBL/GenBank/DDBJ databases">
        <title>Marinobacter halodurans sp. nov., a marine bacterium isolated from sea tidal flat.</title>
        <authorList>
            <person name="Yoo Y."/>
            <person name="Lee D.W."/>
            <person name="Kim B.S."/>
            <person name="Kim J.-J."/>
        </authorList>
    </citation>
    <scope>NUCLEOTIDE SEQUENCE [LARGE SCALE GENOMIC DNA]</scope>
    <source>
        <strain evidence="2 3">YJ-S3-2</strain>
    </source>
</reference>
<feature type="domain" description="DUF4123" evidence="1">
    <location>
        <begin position="27"/>
        <end position="144"/>
    </location>
</feature>
<dbReference type="EMBL" id="SJDL01000054">
    <property type="protein sequence ID" value="TBW47991.1"/>
    <property type="molecule type" value="Genomic_DNA"/>
</dbReference>
<dbReference type="InterPro" id="IPR025391">
    <property type="entry name" value="DUF4123"/>
</dbReference>
<sequence length="290" mass="32442">MPMDAASYINTLEQLGLEQRQAAAPTFAVVDLAVDESFLGQLYGAMTSSAITWSSLLTGTRWESAWKTGPILVKLSGHEKFASDIAQDMANQPLGMLIETPLDASSAHTYFQSLLLSTARQDETLFRFYEPRMLTALLAALGEKRHRLIRKGEAWSWHDGYDWKACRSDFHAATDLSSEPPKLSSEELASVPQYRTADKAIRYRHAYRSHLPDAPDQTVWIMARLLEARESGLKSSALQERWLRLALQHGASFQKTPPFEKVMHDPSMTPQERLMAMESLSESSHAAVSG</sequence>
<evidence type="ECO:0000313" key="3">
    <source>
        <dbReference type="Proteomes" id="UP000313645"/>
    </source>
</evidence>
<evidence type="ECO:0000259" key="1">
    <source>
        <dbReference type="Pfam" id="PF13503"/>
    </source>
</evidence>
<accession>A0ABY1ZHY6</accession>
<organism evidence="2 3">
    <name type="scientific">Marinobacter halodurans</name>
    <dbReference type="NCBI Taxonomy" id="2528979"/>
    <lineage>
        <taxon>Bacteria</taxon>
        <taxon>Pseudomonadati</taxon>
        <taxon>Pseudomonadota</taxon>
        <taxon>Gammaproteobacteria</taxon>
        <taxon>Pseudomonadales</taxon>
        <taxon>Marinobacteraceae</taxon>
        <taxon>Marinobacter</taxon>
    </lineage>
</organism>
<evidence type="ECO:0000313" key="2">
    <source>
        <dbReference type="EMBL" id="TBW47991.1"/>
    </source>
</evidence>
<gene>
    <name evidence="2" type="ORF">EZI54_21930</name>
</gene>